<evidence type="ECO:0000256" key="6">
    <source>
        <dbReference type="ARBA" id="ARBA00034303"/>
    </source>
</evidence>
<keyword evidence="8" id="KW-1185">Reference proteome</keyword>
<dbReference type="PANTHER" id="PTHR12265">
    <property type="entry name" value="TRANSMEMBRANE PROTEIN 53"/>
    <property type="match status" value="1"/>
</dbReference>
<evidence type="ECO:0000313" key="8">
    <source>
        <dbReference type="Proteomes" id="UP000054248"/>
    </source>
</evidence>
<keyword evidence="4" id="KW-0472">Membrane</keyword>
<dbReference type="AlphaFoldDB" id="A0A0C3QDZ7"/>
<dbReference type="GO" id="GO:0005640">
    <property type="term" value="C:nuclear outer membrane"/>
    <property type="evidence" value="ECO:0007669"/>
    <property type="project" value="UniProtKB-SubCell"/>
</dbReference>
<accession>A0A0C3QDZ7</accession>
<evidence type="ECO:0000256" key="3">
    <source>
        <dbReference type="ARBA" id="ARBA00022989"/>
    </source>
</evidence>
<comment type="subcellular location">
    <subcellularLocation>
        <location evidence="6">Nucleus outer membrane</location>
        <topology evidence="6">Single-pass membrane protein</topology>
    </subcellularLocation>
</comment>
<protein>
    <submittedName>
        <fullName evidence="7">Uncharacterized protein</fullName>
    </submittedName>
</protein>
<dbReference type="OrthoDB" id="77878at2759"/>
<evidence type="ECO:0000313" key="7">
    <source>
        <dbReference type="EMBL" id="KIO23951.1"/>
    </source>
</evidence>
<evidence type="ECO:0000256" key="4">
    <source>
        <dbReference type="ARBA" id="ARBA00023136"/>
    </source>
</evidence>
<evidence type="ECO:0000256" key="1">
    <source>
        <dbReference type="ARBA" id="ARBA00007387"/>
    </source>
</evidence>
<name>A0A0C3QDZ7_9AGAM</name>
<keyword evidence="2" id="KW-0812">Transmembrane</keyword>
<dbReference type="InterPro" id="IPR029058">
    <property type="entry name" value="AB_hydrolase_fold"/>
</dbReference>
<dbReference type="Gene3D" id="3.40.50.1820">
    <property type="entry name" value="alpha/beta hydrolase"/>
    <property type="match status" value="1"/>
</dbReference>
<reference evidence="8" key="2">
    <citation type="submission" date="2015-01" db="EMBL/GenBank/DDBJ databases">
        <title>Evolutionary Origins and Diversification of the Mycorrhizal Mutualists.</title>
        <authorList>
            <consortium name="DOE Joint Genome Institute"/>
            <consortium name="Mycorrhizal Genomics Consortium"/>
            <person name="Kohler A."/>
            <person name="Kuo A."/>
            <person name="Nagy L.G."/>
            <person name="Floudas D."/>
            <person name="Copeland A."/>
            <person name="Barry K.W."/>
            <person name="Cichocki N."/>
            <person name="Veneault-Fourrey C."/>
            <person name="LaButti K."/>
            <person name="Lindquist E.A."/>
            <person name="Lipzen A."/>
            <person name="Lundell T."/>
            <person name="Morin E."/>
            <person name="Murat C."/>
            <person name="Riley R."/>
            <person name="Ohm R."/>
            <person name="Sun H."/>
            <person name="Tunlid A."/>
            <person name="Henrissat B."/>
            <person name="Grigoriev I.V."/>
            <person name="Hibbett D.S."/>
            <person name="Martin F."/>
        </authorList>
    </citation>
    <scope>NUCLEOTIDE SEQUENCE [LARGE SCALE GENOMIC DNA]</scope>
    <source>
        <strain evidence="8">MUT 4182</strain>
    </source>
</reference>
<proteinExistence type="inferred from homology"/>
<comment type="similarity">
    <text evidence="1">Belongs to the TMEM53 family.</text>
</comment>
<dbReference type="Pfam" id="PF05705">
    <property type="entry name" value="DUF829"/>
    <property type="match status" value="1"/>
</dbReference>
<organism evidence="7 8">
    <name type="scientific">Tulasnella calospora MUT 4182</name>
    <dbReference type="NCBI Taxonomy" id="1051891"/>
    <lineage>
        <taxon>Eukaryota</taxon>
        <taxon>Fungi</taxon>
        <taxon>Dikarya</taxon>
        <taxon>Basidiomycota</taxon>
        <taxon>Agaricomycotina</taxon>
        <taxon>Agaricomycetes</taxon>
        <taxon>Cantharellales</taxon>
        <taxon>Tulasnellaceae</taxon>
        <taxon>Tulasnella</taxon>
    </lineage>
</organism>
<gene>
    <name evidence="7" type="ORF">M407DRAFT_106284</name>
</gene>
<dbReference type="InterPro" id="IPR008547">
    <property type="entry name" value="DUF829_TMEM53"/>
</dbReference>
<dbReference type="PANTHER" id="PTHR12265:SF30">
    <property type="entry name" value="TRANSMEMBRANE PROTEIN 53"/>
    <property type="match status" value="1"/>
</dbReference>
<keyword evidence="3" id="KW-1133">Transmembrane helix</keyword>
<evidence type="ECO:0000256" key="5">
    <source>
        <dbReference type="ARBA" id="ARBA00023242"/>
    </source>
</evidence>
<keyword evidence="5" id="KW-0539">Nucleus</keyword>
<dbReference type="SUPFAM" id="SSF53474">
    <property type="entry name" value="alpha/beta-Hydrolases"/>
    <property type="match status" value="1"/>
</dbReference>
<dbReference type="Proteomes" id="UP000054248">
    <property type="component" value="Unassembled WGS sequence"/>
</dbReference>
<evidence type="ECO:0000256" key="2">
    <source>
        <dbReference type="ARBA" id="ARBA00022692"/>
    </source>
</evidence>
<reference evidence="7 8" key="1">
    <citation type="submission" date="2014-04" db="EMBL/GenBank/DDBJ databases">
        <authorList>
            <consortium name="DOE Joint Genome Institute"/>
            <person name="Kuo A."/>
            <person name="Girlanda M."/>
            <person name="Perotto S."/>
            <person name="Kohler A."/>
            <person name="Nagy L.G."/>
            <person name="Floudas D."/>
            <person name="Copeland A."/>
            <person name="Barry K.W."/>
            <person name="Cichocki N."/>
            <person name="Veneault-Fourrey C."/>
            <person name="LaButti K."/>
            <person name="Lindquist E.A."/>
            <person name="Lipzen A."/>
            <person name="Lundell T."/>
            <person name="Morin E."/>
            <person name="Murat C."/>
            <person name="Sun H."/>
            <person name="Tunlid A."/>
            <person name="Henrissat B."/>
            <person name="Grigoriev I.V."/>
            <person name="Hibbett D.S."/>
            <person name="Martin F."/>
            <person name="Nordberg H.P."/>
            <person name="Cantor M.N."/>
            <person name="Hua S.X."/>
        </authorList>
    </citation>
    <scope>NUCLEOTIDE SEQUENCE [LARGE SCALE GENOMIC DNA]</scope>
    <source>
        <strain evidence="7 8">MUT 4182</strain>
    </source>
</reference>
<dbReference type="EMBL" id="KN823072">
    <property type="protein sequence ID" value="KIO23951.1"/>
    <property type="molecule type" value="Genomic_DNA"/>
</dbReference>
<dbReference type="HOGENOM" id="CLU_036503_0_1_1"/>
<sequence>MGAKLPHIFKYTEGYHKLYPGATQIIIRNRKSWWLTREETSIQSLLPAVKLIRGADPERTLIQVFSNGGCNSLVNVSDGLHRLAANPELPLPTKCLIFDSCPGETHWGRGVQAFTGRIKNPIVKILTSLLILCAFCVAWVCSEVAGRGDPSLYMRKRLLSPTTLPHNIPRTYLYSKGDELVHWNAVEAHAALAKKLGVDVTLESYETTPHVNHLKSDPVRYWSIVSDAWARAAKSRG</sequence>